<evidence type="ECO:0000313" key="4">
    <source>
        <dbReference type="EMBL" id="CAA9512306.1"/>
    </source>
</evidence>
<dbReference type="InterPro" id="IPR036629">
    <property type="entry name" value="YjbJ_sf"/>
</dbReference>
<dbReference type="Pfam" id="PF05532">
    <property type="entry name" value="CsbD"/>
    <property type="match status" value="1"/>
</dbReference>
<organism evidence="4">
    <name type="scientific">uncultured Solirubrobacteraceae bacterium</name>
    <dbReference type="NCBI Taxonomy" id="1162706"/>
    <lineage>
        <taxon>Bacteria</taxon>
        <taxon>Bacillati</taxon>
        <taxon>Actinomycetota</taxon>
        <taxon>Thermoleophilia</taxon>
        <taxon>Solirubrobacterales</taxon>
        <taxon>Solirubrobacteraceae</taxon>
        <taxon>environmental samples</taxon>
    </lineage>
</organism>
<dbReference type="AlphaFoldDB" id="A0A6J4T2Y6"/>
<gene>
    <name evidence="4" type="ORF">AVDCRST_MAG67-2799</name>
</gene>
<proteinExistence type="inferred from homology"/>
<evidence type="ECO:0000256" key="2">
    <source>
        <dbReference type="SAM" id="MobiDB-lite"/>
    </source>
</evidence>
<reference evidence="4" key="1">
    <citation type="submission" date="2020-02" db="EMBL/GenBank/DDBJ databases">
        <authorList>
            <person name="Meier V. D."/>
        </authorList>
    </citation>
    <scope>NUCLEOTIDE SEQUENCE</scope>
    <source>
        <strain evidence="4">AVDCRST_MAG67</strain>
    </source>
</reference>
<dbReference type="InterPro" id="IPR008462">
    <property type="entry name" value="CsbD"/>
</dbReference>
<dbReference type="Gene3D" id="1.10.1470.10">
    <property type="entry name" value="YjbJ"/>
    <property type="match status" value="1"/>
</dbReference>
<dbReference type="EMBL" id="CADCVQ010000118">
    <property type="protein sequence ID" value="CAA9512306.1"/>
    <property type="molecule type" value="Genomic_DNA"/>
</dbReference>
<protein>
    <recommendedName>
        <fullName evidence="3">CsbD-like domain-containing protein</fullName>
    </recommendedName>
</protein>
<comment type="similarity">
    <text evidence="1">Belongs to the UPF0337 (CsbD) family.</text>
</comment>
<name>A0A6J4T2Y6_9ACTN</name>
<evidence type="ECO:0000256" key="1">
    <source>
        <dbReference type="ARBA" id="ARBA00009129"/>
    </source>
</evidence>
<feature type="region of interest" description="Disordered" evidence="2">
    <location>
        <begin position="1"/>
        <end position="41"/>
    </location>
</feature>
<dbReference type="SUPFAM" id="SSF69047">
    <property type="entry name" value="Hypothetical protein YjbJ"/>
    <property type="match status" value="1"/>
</dbReference>
<feature type="domain" description="CsbD-like" evidence="3">
    <location>
        <begin position="3"/>
        <end position="51"/>
    </location>
</feature>
<sequence>MPDGTKDDAKGRGKEALGDLTGDKDLKNEGKVDRGAGKAKDAVGGIAGKVKGLLRRD</sequence>
<accession>A0A6J4T2Y6</accession>
<evidence type="ECO:0000259" key="3">
    <source>
        <dbReference type="Pfam" id="PF05532"/>
    </source>
</evidence>